<protein>
    <submittedName>
        <fullName evidence="4">Short-chain dehydrogenase</fullName>
    </submittedName>
</protein>
<evidence type="ECO:0000256" key="1">
    <source>
        <dbReference type="ARBA" id="ARBA00006484"/>
    </source>
</evidence>
<evidence type="ECO:0000313" key="4">
    <source>
        <dbReference type="EMBL" id="KAH6685802.1"/>
    </source>
</evidence>
<dbReference type="Proteomes" id="UP000770015">
    <property type="component" value="Unassembled WGS sequence"/>
</dbReference>
<organism evidence="4 5">
    <name type="scientific">Plectosphaerella plurivora</name>
    <dbReference type="NCBI Taxonomy" id="936078"/>
    <lineage>
        <taxon>Eukaryota</taxon>
        <taxon>Fungi</taxon>
        <taxon>Dikarya</taxon>
        <taxon>Ascomycota</taxon>
        <taxon>Pezizomycotina</taxon>
        <taxon>Sordariomycetes</taxon>
        <taxon>Hypocreomycetidae</taxon>
        <taxon>Glomerellales</taxon>
        <taxon>Plectosphaerellaceae</taxon>
        <taxon>Plectosphaerella</taxon>
    </lineage>
</organism>
<name>A0A9P9AAW2_9PEZI</name>
<reference evidence="4" key="1">
    <citation type="journal article" date="2021" name="Nat. Commun.">
        <title>Genetic determinants of endophytism in the Arabidopsis root mycobiome.</title>
        <authorList>
            <person name="Mesny F."/>
            <person name="Miyauchi S."/>
            <person name="Thiergart T."/>
            <person name="Pickel B."/>
            <person name="Atanasova L."/>
            <person name="Karlsson M."/>
            <person name="Huettel B."/>
            <person name="Barry K.W."/>
            <person name="Haridas S."/>
            <person name="Chen C."/>
            <person name="Bauer D."/>
            <person name="Andreopoulos W."/>
            <person name="Pangilinan J."/>
            <person name="LaButti K."/>
            <person name="Riley R."/>
            <person name="Lipzen A."/>
            <person name="Clum A."/>
            <person name="Drula E."/>
            <person name="Henrissat B."/>
            <person name="Kohler A."/>
            <person name="Grigoriev I.V."/>
            <person name="Martin F.M."/>
            <person name="Hacquard S."/>
        </authorList>
    </citation>
    <scope>NUCLEOTIDE SEQUENCE</scope>
    <source>
        <strain evidence="4">MPI-SDFR-AT-0117</strain>
    </source>
</reference>
<sequence length="283" mass="30318">MASNYAQAHEFPAGPGDARPTASQIIKDEGLEGKWQDKVILITGGSAGIGLETARALAATGANLYLTGRDLDVRAFAADFTSKTSKLNILIENAGTQYGTNHLAHFLLFQLLKSTLLASSTPDFNSRVAILSSMGHRAAEVNFDNLTFKGEYNPWVAYGQSKTANVWTAGQIDRLYGSKGIHAWSIHPGVVFTGLYKHATEDDIAATQGDTEFVKIIKTPEQGAATAVWAVTAKTLEGQGGKYLENCQISKQNDPSGWQWALGHAAWARRLGLRPGKAGEAVG</sequence>
<keyword evidence="5" id="KW-1185">Reference proteome</keyword>
<accession>A0A9P9AAW2</accession>
<evidence type="ECO:0000313" key="5">
    <source>
        <dbReference type="Proteomes" id="UP000770015"/>
    </source>
</evidence>
<gene>
    <name evidence="4" type="ORF">F5X68DRAFT_241025</name>
</gene>
<dbReference type="AlphaFoldDB" id="A0A9P9AAW2"/>
<keyword evidence="2" id="KW-0560">Oxidoreductase</keyword>
<dbReference type="PRINTS" id="PR00081">
    <property type="entry name" value="GDHRDH"/>
</dbReference>
<evidence type="ECO:0000256" key="2">
    <source>
        <dbReference type="ARBA" id="ARBA00023002"/>
    </source>
</evidence>
<dbReference type="SUPFAM" id="SSF51735">
    <property type="entry name" value="NAD(P)-binding Rossmann-fold domains"/>
    <property type="match status" value="1"/>
</dbReference>
<dbReference type="Pfam" id="PF00106">
    <property type="entry name" value="adh_short"/>
    <property type="match status" value="1"/>
</dbReference>
<dbReference type="InterPro" id="IPR002347">
    <property type="entry name" value="SDR_fam"/>
</dbReference>
<comment type="caution">
    <text evidence="4">The sequence shown here is derived from an EMBL/GenBank/DDBJ whole genome shotgun (WGS) entry which is preliminary data.</text>
</comment>
<feature type="region of interest" description="Disordered" evidence="3">
    <location>
        <begin position="1"/>
        <end position="20"/>
    </location>
</feature>
<dbReference type="OrthoDB" id="191139at2759"/>
<dbReference type="EMBL" id="JAGSXJ010000014">
    <property type="protein sequence ID" value="KAH6685802.1"/>
    <property type="molecule type" value="Genomic_DNA"/>
</dbReference>
<proteinExistence type="inferred from homology"/>
<dbReference type="PANTHER" id="PTHR24320">
    <property type="entry name" value="RETINOL DEHYDROGENASE"/>
    <property type="match status" value="1"/>
</dbReference>
<dbReference type="PANTHER" id="PTHR24320:SF272">
    <property type="entry name" value="NAD(P)-BINDING ROSSMANN-FOLD SUPERFAMILY PROTEIN"/>
    <property type="match status" value="1"/>
</dbReference>
<dbReference type="InterPro" id="IPR036291">
    <property type="entry name" value="NAD(P)-bd_dom_sf"/>
</dbReference>
<dbReference type="Gene3D" id="3.40.50.720">
    <property type="entry name" value="NAD(P)-binding Rossmann-like Domain"/>
    <property type="match status" value="1"/>
</dbReference>
<dbReference type="GO" id="GO:0016491">
    <property type="term" value="F:oxidoreductase activity"/>
    <property type="evidence" value="ECO:0007669"/>
    <property type="project" value="UniProtKB-KW"/>
</dbReference>
<comment type="similarity">
    <text evidence="1">Belongs to the short-chain dehydrogenases/reductases (SDR) family.</text>
</comment>
<evidence type="ECO:0000256" key="3">
    <source>
        <dbReference type="SAM" id="MobiDB-lite"/>
    </source>
</evidence>